<feature type="compositionally biased region" description="Polar residues" evidence="3">
    <location>
        <begin position="129"/>
        <end position="140"/>
    </location>
</feature>
<dbReference type="InterPro" id="IPR051217">
    <property type="entry name" value="Insect_Cuticle_Struc_Prot"/>
</dbReference>
<protein>
    <submittedName>
        <fullName evidence="5">Uncharacterized protein</fullName>
    </submittedName>
</protein>
<dbReference type="GO" id="GO:0042302">
    <property type="term" value="F:structural constituent of cuticle"/>
    <property type="evidence" value="ECO:0007669"/>
    <property type="project" value="UniProtKB-UniRule"/>
</dbReference>
<sequence>MLHNLLFGLALISVVSGAIRSYDGGPPPPPYAYSYDSPPKYNFRWNVNDPYSGNNFQHNEQRENDVTSGSYSVQLPDGRLQKVTYSVSGEGGYQAEVTYEGIASNEYYTSESTNPKPIKVIKTIPDSSSSYSQRATISNKPSASSSSFSSPSSFPQRATISNQPSPTFSSFSSPSSSGSIRKYTYRPISGSVISSTTPRPLDTVVVTNPLPLGTSASSISISTTPAPSLKKYTYKIKADKLKRDVHFPKLFHF</sequence>
<name>A0A0K2U0J1_LEPSM</name>
<feature type="chain" id="PRO_5005488248" evidence="4">
    <location>
        <begin position="18"/>
        <end position="253"/>
    </location>
</feature>
<dbReference type="PROSITE" id="PS51155">
    <property type="entry name" value="CHIT_BIND_RR_2"/>
    <property type="match status" value="1"/>
</dbReference>
<keyword evidence="1 2" id="KW-0193">Cuticle</keyword>
<feature type="signal peptide" evidence="4">
    <location>
        <begin position="1"/>
        <end position="17"/>
    </location>
</feature>
<dbReference type="AlphaFoldDB" id="A0A0K2U0J1"/>
<dbReference type="PANTHER" id="PTHR12236">
    <property type="entry name" value="STRUCTURAL CONTITUENT OF CUTICLE"/>
    <property type="match status" value="1"/>
</dbReference>
<dbReference type="GO" id="GO:0031012">
    <property type="term" value="C:extracellular matrix"/>
    <property type="evidence" value="ECO:0007669"/>
    <property type="project" value="TreeGrafter"/>
</dbReference>
<feature type="region of interest" description="Disordered" evidence="3">
    <location>
        <begin position="53"/>
        <end position="73"/>
    </location>
</feature>
<evidence type="ECO:0000256" key="3">
    <source>
        <dbReference type="SAM" id="MobiDB-lite"/>
    </source>
</evidence>
<dbReference type="InterPro" id="IPR000618">
    <property type="entry name" value="Insect_cuticle"/>
</dbReference>
<dbReference type="EMBL" id="HACA01014249">
    <property type="protein sequence ID" value="CDW31610.1"/>
    <property type="molecule type" value="Transcribed_RNA"/>
</dbReference>
<keyword evidence="4" id="KW-0732">Signal</keyword>
<evidence type="ECO:0000313" key="5">
    <source>
        <dbReference type="EMBL" id="CDW31610.1"/>
    </source>
</evidence>
<accession>A0A0K2U0J1</accession>
<dbReference type="Pfam" id="PF00379">
    <property type="entry name" value="Chitin_bind_4"/>
    <property type="match status" value="1"/>
</dbReference>
<reference evidence="5" key="1">
    <citation type="submission" date="2014-05" db="EMBL/GenBank/DDBJ databases">
        <authorList>
            <person name="Chronopoulou M."/>
        </authorList>
    </citation>
    <scope>NUCLEOTIDE SEQUENCE</scope>
    <source>
        <tissue evidence="5">Whole organism</tissue>
    </source>
</reference>
<feature type="region of interest" description="Disordered" evidence="3">
    <location>
        <begin position="129"/>
        <end position="178"/>
    </location>
</feature>
<feature type="compositionally biased region" description="Low complexity" evidence="3">
    <location>
        <begin position="164"/>
        <end position="178"/>
    </location>
</feature>
<dbReference type="GO" id="GO:0005615">
    <property type="term" value="C:extracellular space"/>
    <property type="evidence" value="ECO:0007669"/>
    <property type="project" value="TreeGrafter"/>
</dbReference>
<dbReference type="OrthoDB" id="6510765at2759"/>
<evidence type="ECO:0000256" key="4">
    <source>
        <dbReference type="SAM" id="SignalP"/>
    </source>
</evidence>
<evidence type="ECO:0000256" key="1">
    <source>
        <dbReference type="ARBA" id="ARBA00022460"/>
    </source>
</evidence>
<dbReference type="PANTHER" id="PTHR12236:SF79">
    <property type="entry name" value="CUTICULAR PROTEIN 50CB-RELATED"/>
    <property type="match status" value="1"/>
</dbReference>
<proteinExistence type="predicted"/>
<organism evidence="5">
    <name type="scientific">Lepeophtheirus salmonis</name>
    <name type="common">Salmon louse</name>
    <name type="synonym">Caligus salmonis</name>
    <dbReference type="NCBI Taxonomy" id="72036"/>
    <lineage>
        <taxon>Eukaryota</taxon>
        <taxon>Metazoa</taxon>
        <taxon>Ecdysozoa</taxon>
        <taxon>Arthropoda</taxon>
        <taxon>Crustacea</taxon>
        <taxon>Multicrustacea</taxon>
        <taxon>Hexanauplia</taxon>
        <taxon>Copepoda</taxon>
        <taxon>Siphonostomatoida</taxon>
        <taxon>Caligidae</taxon>
        <taxon>Lepeophtheirus</taxon>
    </lineage>
</organism>
<feature type="compositionally biased region" description="Low complexity" evidence="3">
    <location>
        <begin position="141"/>
        <end position="155"/>
    </location>
</feature>
<evidence type="ECO:0000256" key="2">
    <source>
        <dbReference type="PROSITE-ProRule" id="PRU00497"/>
    </source>
</evidence>